<dbReference type="EMBL" id="PJQM01002774">
    <property type="protein sequence ID" value="RCH92879.1"/>
    <property type="molecule type" value="Genomic_DNA"/>
</dbReference>
<name>A0A367JSP8_RHIST</name>
<comment type="caution">
    <text evidence="2">The sequence shown here is derived from an EMBL/GenBank/DDBJ whole genome shotgun (WGS) entry which is preliminary data.</text>
</comment>
<feature type="region of interest" description="Disordered" evidence="1">
    <location>
        <begin position="62"/>
        <end position="96"/>
    </location>
</feature>
<dbReference type="STRING" id="4846.A0A367JSP8"/>
<keyword evidence="3" id="KW-1185">Reference proteome</keyword>
<protein>
    <submittedName>
        <fullName evidence="2">Uncharacterized protein</fullName>
    </submittedName>
</protein>
<sequence length="127" mass="14559">KDNLYLSLNRKCAMSLSIHIHLESRPVEQLVQYQLSTSKTILPKQYAVRQMIAHEIETEIIRRREEASHSRNKDVKKPELTKSKSNERIKPKDTSKQISLDFFGRACTPKAKATTTSAKMEGNATLF</sequence>
<feature type="compositionally biased region" description="Basic and acidic residues" evidence="1">
    <location>
        <begin position="62"/>
        <end position="95"/>
    </location>
</feature>
<evidence type="ECO:0000256" key="1">
    <source>
        <dbReference type="SAM" id="MobiDB-lite"/>
    </source>
</evidence>
<accession>A0A367JSP8</accession>
<gene>
    <name evidence="2" type="ORF">CU098_000972</name>
</gene>
<dbReference type="Proteomes" id="UP000253551">
    <property type="component" value="Unassembled WGS sequence"/>
</dbReference>
<evidence type="ECO:0000313" key="3">
    <source>
        <dbReference type="Proteomes" id="UP000253551"/>
    </source>
</evidence>
<dbReference type="AlphaFoldDB" id="A0A367JSP8"/>
<feature type="non-terminal residue" evidence="2">
    <location>
        <position position="1"/>
    </location>
</feature>
<evidence type="ECO:0000313" key="2">
    <source>
        <dbReference type="EMBL" id="RCH92879.1"/>
    </source>
</evidence>
<reference evidence="2 3" key="1">
    <citation type="journal article" date="2018" name="G3 (Bethesda)">
        <title>Phylogenetic and Phylogenomic Definition of Rhizopus Species.</title>
        <authorList>
            <person name="Gryganskyi A.P."/>
            <person name="Golan J."/>
            <person name="Dolatabadi S."/>
            <person name="Mondo S."/>
            <person name="Robb S."/>
            <person name="Idnurm A."/>
            <person name="Muszewska A."/>
            <person name="Steczkiewicz K."/>
            <person name="Masonjones S."/>
            <person name="Liao H.L."/>
            <person name="Gajdeczka M.T."/>
            <person name="Anike F."/>
            <person name="Vuek A."/>
            <person name="Anishchenko I.M."/>
            <person name="Voigt K."/>
            <person name="de Hoog G.S."/>
            <person name="Smith M.E."/>
            <person name="Heitman J."/>
            <person name="Vilgalys R."/>
            <person name="Stajich J.E."/>
        </authorList>
    </citation>
    <scope>NUCLEOTIDE SEQUENCE [LARGE SCALE GENOMIC DNA]</scope>
    <source>
        <strain evidence="2 3">LSU 92-RS-03</strain>
    </source>
</reference>
<proteinExistence type="predicted"/>
<organism evidence="2 3">
    <name type="scientific">Rhizopus stolonifer</name>
    <name type="common">Rhizopus nigricans</name>
    <dbReference type="NCBI Taxonomy" id="4846"/>
    <lineage>
        <taxon>Eukaryota</taxon>
        <taxon>Fungi</taxon>
        <taxon>Fungi incertae sedis</taxon>
        <taxon>Mucoromycota</taxon>
        <taxon>Mucoromycotina</taxon>
        <taxon>Mucoromycetes</taxon>
        <taxon>Mucorales</taxon>
        <taxon>Mucorineae</taxon>
        <taxon>Rhizopodaceae</taxon>
        <taxon>Rhizopus</taxon>
    </lineage>
</organism>